<evidence type="ECO:0000313" key="2">
    <source>
        <dbReference type="Proteomes" id="UP000886501"/>
    </source>
</evidence>
<comment type="caution">
    <text evidence="1">The sequence shown here is derived from an EMBL/GenBank/DDBJ whole genome shotgun (WGS) entry which is preliminary data.</text>
</comment>
<evidence type="ECO:0000313" key="1">
    <source>
        <dbReference type="EMBL" id="KAF9648150.1"/>
    </source>
</evidence>
<organism evidence="1 2">
    <name type="scientific">Thelephora ganbajun</name>
    <name type="common">Ganba fungus</name>
    <dbReference type="NCBI Taxonomy" id="370292"/>
    <lineage>
        <taxon>Eukaryota</taxon>
        <taxon>Fungi</taxon>
        <taxon>Dikarya</taxon>
        <taxon>Basidiomycota</taxon>
        <taxon>Agaricomycotina</taxon>
        <taxon>Agaricomycetes</taxon>
        <taxon>Thelephorales</taxon>
        <taxon>Thelephoraceae</taxon>
        <taxon>Thelephora</taxon>
    </lineage>
</organism>
<dbReference type="EMBL" id="MU118019">
    <property type="protein sequence ID" value="KAF9648150.1"/>
    <property type="molecule type" value="Genomic_DNA"/>
</dbReference>
<keyword evidence="2" id="KW-1185">Reference proteome</keyword>
<gene>
    <name evidence="1" type="ORF">BDM02DRAFT_3115948</name>
</gene>
<dbReference type="Proteomes" id="UP000886501">
    <property type="component" value="Unassembled WGS sequence"/>
</dbReference>
<reference evidence="1" key="2">
    <citation type="journal article" date="2020" name="Nat. Commun.">
        <title>Large-scale genome sequencing of mycorrhizal fungi provides insights into the early evolution of symbiotic traits.</title>
        <authorList>
            <person name="Miyauchi S."/>
            <person name="Kiss E."/>
            <person name="Kuo A."/>
            <person name="Drula E."/>
            <person name="Kohler A."/>
            <person name="Sanchez-Garcia M."/>
            <person name="Morin E."/>
            <person name="Andreopoulos B."/>
            <person name="Barry K.W."/>
            <person name="Bonito G."/>
            <person name="Buee M."/>
            <person name="Carver A."/>
            <person name="Chen C."/>
            <person name="Cichocki N."/>
            <person name="Clum A."/>
            <person name="Culley D."/>
            <person name="Crous P.W."/>
            <person name="Fauchery L."/>
            <person name="Girlanda M."/>
            <person name="Hayes R.D."/>
            <person name="Keri Z."/>
            <person name="LaButti K."/>
            <person name="Lipzen A."/>
            <person name="Lombard V."/>
            <person name="Magnuson J."/>
            <person name="Maillard F."/>
            <person name="Murat C."/>
            <person name="Nolan M."/>
            <person name="Ohm R.A."/>
            <person name="Pangilinan J."/>
            <person name="Pereira M.F."/>
            <person name="Perotto S."/>
            <person name="Peter M."/>
            <person name="Pfister S."/>
            <person name="Riley R."/>
            <person name="Sitrit Y."/>
            <person name="Stielow J.B."/>
            <person name="Szollosi G."/>
            <person name="Zifcakova L."/>
            <person name="Stursova M."/>
            <person name="Spatafora J.W."/>
            <person name="Tedersoo L."/>
            <person name="Vaario L.M."/>
            <person name="Yamada A."/>
            <person name="Yan M."/>
            <person name="Wang P."/>
            <person name="Xu J."/>
            <person name="Bruns T."/>
            <person name="Baldrian P."/>
            <person name="Vilgalys R."/>
            <person name="Dunand C."/>
            <person name="Henrissat B."/>
            <person name="Grigoriev I.V."/>
            <person name="Hibbett D."/>
            <person name="Nagy L.G."/>
            <person name="Martin F.M."/>
        </authorList>
    </citation>
    <scope>NUCLEOTIDE SEQUENCE</scope>
    <source>
        <strain evidence="1">P2</strain>
    </source>
</reference>
<sequence length="58" mass="6363">MDYYRADLNELNTPNSPSVEELEIEPFGQPITGHRAHSRGSARSGEGGYTPTVPHPLL</sequence>
<protein>
    <submittedName>
        <fullName evidence="1">Uncharacterized protein</fullName>
    </submittedName>
</protein>
<accession>A0ACB6ZFE5</accession>
<proteinExistence type="predicted"/>
<name>A0ACB6ZFE5_THEGA</name>
<reference evidence="1" key="1">
    <citation type="submission" date="2019-10" db="EMBL/GenBank/DDBJ databases">
        <authorList>
            <consortium name="DOE Joint Genome Institute"/>
            <person name="Kuo A."/>
            <person name="Miyauchi S."/>
            <person name="Kiss E."/>
            <person name="Drula E."/>
            <person name="Kohler A."/>
            <person name="Sanchez-Garcia M."/>
            <person name="Andreopoulos B."/>
            <person name="Barry K.W."/>
            <person name="Bonito G."/>
            <person name="Buee M."/>
            <person name="Carver A."/>
            <person name="Chen C."/>
            <person name="Cichocki N."/>
            <person name="Clum A."/>
            <person name="Culley D."/>
            <person name="Crous P.W."/>
            <person name="Fauchery L."/>
            <person name="Girlanda M."/>
            <person name="Hayes R."/>
            <person name="Keri Z."/>
            <person name="Labutti K."/>
            <person name="Lipzen A."/>
            <person name="Lombard V."/>
            <person name="Magnuson J."/>
            <person name="Maillard F."/>
            <person name="Morin E."/>
            <person name="Murat C."/>
            <person name="Nolan M."/>
            <person name="Ohm R."/>
            <person name="Pangilinan J."/>
            <person name="Pereira M."/>
            <person name="Perotto S."/>
            <person name="Peter M."/>
            <person name="Riley R."/>
            <person name="Sitrit Y."/>
            <person name="Stielow B."/>
            <person name="Szollosi G."/>
            <person name="Zifcakova L."/>
            <person name="Stursova M."/>
            <person name="Spatafora J.W."/>
            <person name="Tedersoo L."/>
            <person name="Vaario L.-M."/>
            <person name="Yamada A."/>
            <person name="Yan M."/>
            <person name="Wang P."/>
            <person name="Xu J."/>
            <person name="Bruns T."/>
            <person name="Baldrian P."/>
            <person name="Vilgalys R."/>
            <person name="Henrissat B."/>
            <person name="Grigoriev I.V."/>
            <person name="Hibbett D."/>
            <person name="Nagy L.G."/>
            <person name="Martin F.M."/>
        </authorList>
    </citation>
    <scope>NUCLEOTIDE SEQUENCE</scope>
    <source>
        <strain evidence="1">P2</strain>
    </source>
</reference>